<dbReference type="Gene3D" id="3.40.50.720">
    <property type="entry name" value="NAD(P)-binding Rossmann-like Domain"/>
    <property type="match status" value="1"/>
</dbReference>
<evidence type="ECO:0000256" key="1">
    <source>
        <dbReference type="ARBA" id="ARBA00006484"/>
    </source>
</evidence>
<evidence type="ECO:0000256" key="2">
    <source>
        <dbReference type="ARBA" id="ARBA00023002"/>
    </source>
</evidence>
<dbReference type="InterPro" id="IPR002347">
    <property type="entry name" value="SDR_fam"/>
</dbReference>
<evidence type="ECO:0000313" key="4">
    <source>
        <dbReference type="Proteomes" id="UP000629287"/>
    </source>
</evidence>
<dbReference type="Pfam" id="PF00106">
    <property type="entry name" value="adh_short"/>
    <property type="match status" value="1"/>
</dbReference>
<protein>
    <submittedName>
        <fullName evidence="3">NADP-dependent 3-hydroxy acid dehydrogenase YdfG</fullName>
    </submittedName>
</protein>
<dbReference type="InterPro" id="IPR020904">
    <property type="entry name" value="Sc_DH/Rdtase_CS"/>
</dbReference>
<name>A0A8I0TX41_9ACTN</name>
<reference evidence="3 4" key="1">
    <citation type="submission" date="2020-10" db="EMBL/GenBank/DDBJ databases">
        <title>Sequencing the genomes of 1000 actinobacteria strains.</title>
        <authorList>
            <person name="Klenk H.-P."/>
        </authorList>
    </citation>
    <scope>NUCLEOTIDE SEQUENCE [LARGE SCALE GENOMIC DNA]</scope>
    <source>
        <strain evidence="3 4">DSM 41803</strain>
    </source>
</reference>
<sequence length="114" mass="12066">MPRSPLWSPPAVISCSPDRPPAGGYGRGNLYSATKWAVNGLAQNIRAECVGTGVRVTLVQPGLVDTGGIPPEHAHDPKLEPGDISRAVLYAVTQPATVDVNEILIRPVGQDAYR</sequence>
<dbReference type="EMBL" id="JADBGF010000001">
    <property type="protein sequence ID" value="MBE1602691.1"/>
    <property type="molecule type" value="Genomic_DNA"/>
</dbReference>
<comment type="caution">
    <text evidence="3">The sequence shown here is derived from an EMBL/GenBank/DDBJ whole genome shotgun (WGS) entry which is preliminary data.</text>
</comment>
<proteinExistence type="inferred from homology"/>
<dbReference type="PROSITE" id="PS00061">
    <property type="entry name" value="ADH_SHORT"/>
    <property type="match status" value="1"/>
</dbReference>
<dbReference type="InterPro" id="IPR036291">
    <property type="entry name" value="NAD(P)-bd_dom_sf"/>
</dbReference>
<dbReference type="SUPFAM" id="SSF51735">
    <property type="entry name" value="NAD(P)-binding Rossmann-fold domains"/>
    <property type="match status" value="1"/>
</dbReference>
<evidence type="ECO:0000313" key="3">
    <source>
        <dbReference type="EMBL" id="MBE1602691.1"/>
    </source>
</evidence>
<accession>A0A8I0TX41</accession>
<dbReference type="Proteomes" id="UP000629287">
    <property type="component" value="Unassembled WGS sequence"/>
</dbReference>
<dbReference type="PANTHER" id="PTHR43115">
    <property type="entry name" value="DEHYDROGENASE/REDUCTASE SDR FAMILY MEMBER 11"/>
    <property type="match status" value="1"/>
</dbReference>
<gene>
    <name evidence="3" type="ORF">H4687_008820</name>
</gene>
<keyword evidence="4" id="KW-1185">Reference proteome</keyword>
<dbReference type="PROSITE" id="PS51257">
    <property type="entry name" value="PROKAR_LIPOPROTEIN"/>
    <property type="match status" value="1"/>
</dbReference>
<organism evidence="3 4">
    <name type="scientific">Streptomyces stelliscabiei</name>
    <dbReference type="NCBI Taxonomy" id="146820"/>
    <lineage>
        <taxon>Bacteria</taxon>
        <taxon>Bacillati</taxon>
        <taxon>Actinomycetota</taxon>
        <taxon>Actinomycetes</taxon>
        <taxon>Kitasatosporales</taxon>
        <taxon>Streptomycetaceae</taxon>
        <taxon>Streptomyces</taxon>
    </lineage>
</organism>
<comment type="similarity">
    <text evidence="1">Belongs to the short-chain dehydrogenases/reductases (SDR) family.</text>
</comment>
<dbReference type="PANTHER" id="PTHR43115:SF4">
    <property type="entry name" value="DEHYDROGENASE_REDUCTASE SDR FAMILY MEMBER 11"/>
    <property type="match status" value="1"/>
</dbReference>
<dbReference type="GO" id="GO:0016491">
    <property type="term" value="F:oxidoreductase activity"/>
    <property type="evidence" value="ECO:0007669"/>
    <property type="project" value="UniProtKB-KW"/>
</dbReference>
<dbReference type="AlphaFoldDB" id="A0A8I0TX41"/>
<keyword evidence="2" id="KW-0560">Oxidoreductase</keyword>